<dbReference type="Gene3D" id="4.10.1000.10">
    <property type="entry name" value="Zinc finger, CCCH-type"/>
    <property type="match status" value="1"/>
</dbReference>
<protein>
    <submittedName>
        <fullName evidence="9">C3H1-type domain-containing protein</fullName>
    </submittedName>
</protein>
<dbReference type="AlphaFoldDB" id="A0A183DG61"/>
<dbReference type="OrthoDB" id="410307at2759"/>
<evidence type="ECO:0000256" key="2">
    <source>
        <dbReference type="ARBA" id="ARBA00022771"/>
    </source>
</evidence>
<name>A0A183DG61_9BILA</name>
<evidence type="ECO:0000313" key="9">
    <source>
        <dbReference type="WBParaSite" id="GPUH_0000771101-mRNA-1"/>
    </source>
</evidence>
<dbReference type="InterPro" id="IPR036855">
    <property type="entry name" value="Znf_CCCH_sf"/>
</dbReference>
<evidence type="ECO:0000313" key="7">
    <source>
        <dbReference type="EMBL" id="VDK59340.1"/>
    </source>
</evidence>
<dbReference type="PROSITE" id="PS50103">
    <property type="entry name" value="ZF_C3H1"/>
    <property type="match status" value="1"/>
</dbReference>
<organism evidence="9">
    <name type="scientific">Gongylonema pulchrum</name>
    <dbReference type="NCBI Taxonomy" id="637853"/>
    <lineage>
        <taxon>Eukaryota</taxon>
        <taxon>Metazoa</taxon>
        <taxon>Ecdysozoa</taxon>
        <taxon>Nematoda</taxon>
        <taxon>Chromadorea</taxon>
        <taxon>Rhabditida</taxon>
        <taxon>Spirurina</taxon>
        <taxon>Spiruromorpha</taxon>
        <taxon>Spiruroidea</taxon>
        <taxon>Gongylonematidae</taxon>
        <taxon>Gongylonema</taxon>
    </lineage>
</organism>
<evidence type="ECO:0000256" key="5">
    <source>
        <dbReference type="SAM" id="MobiDB-lite"/>
    </source>
</evidence>
<feature type="compositionally biased region" description="Polar residues" evidence="5">
    <location>
        <begin position="152"/>
        <end position="161"/>
    </location>
</feature>
<sequence length="161" mass="18369">MFYQSGTCSYGARCRFAHGDEPTAGTQGYNEDRGRGFRRGGPPPFRGGQRRGAMDGGYRSRSRSRSESPFGRRNYSPDRRRYGSPRSLRGRDREERIERRQRTDDRGRDQHSGGGTDTVRDLKQQTQEHPGEEAQKLKKVESEKDTKAKGTKVNTEQQKSP</sequence>
<dbReference type="WBParaSite" id="GPUH_0000771101-mRNA-1">
    <property type="protein sequence ID" value="GPUH_0000771101-mRNA-1"/>
    <property type="gene ID" value="GPUH_0000771101"/>
</dbReference>
<dbReference type="InterPro" id="IPR000571">
    <property type="entry name" value="Znf_CCCH"/>
</dbReference>
<evidence type="ECO:0000256" key="1">
    <source>
        <dbReference type="ARBA" id="ARBA00022723"/>
    </source>
</evidence>
<feature type="region of interest" description="Disordered" evidence="5">
    <location>
        <begin position="1"/>
        <end position="161"/>
    </location>
</feature>
<evidence type="ECO:0000256" key="3">
    <source>
        <dbReference type="ARBA" id="ARBA00022833"/>
    </source>
</evidence>
<dbReference type="GO" id="GO:0008270">
    <property type="term" value="F:zinc ion binding"/>
    <property type="evidence" value="ECO:0007669"/>
    <property type="project" value="UniProtKB-KW"/>
</dbReference>
<reference evidence="9" key="1">
    <citation type="submission" date="2016-06" db="UniProtKB">
        <authorList>
            <consortium name="WormBaseParasite"/>
        </authorList>
    </citation>
    <scope>IDENTIFICATION</scope>
</reference>
<keyword evidence="1 4" id="KW-0479">Metal-binding</keyword>
<keyword evidence="2 4" id="KW-0863">Zinc-finger</keyword>
<keyword evidence="3 4" id="KW-0862">Zinc</keyword>
<proteinExistence type="predicted"/>
<evidence type="ECO:0000313" key="8">
    <source>
        <dbReference type="Proteomes" id="UP000271098"/>
    </source>
</evidence>
<dbReference type="Proteomes" id="UP000271098">
    <property type="component" value="Unassembled WGS sequence"/>
</dbReference>
<dbReference type="Pfam" id="PF00642">
    <property type="entry name" value="zf-CCCH"/>
    <property type="match status" value="1"/>
</dbReference>
<reference evidence="7 8" key="2">
    <citation type="submission" date="2018-11" db="EMBL/GenBank/DDBJ databases">
        <authorList>
            <consortium name="Pathogen Informatics"/>
        </authorList>
    </citation>
    <scope>NUCLEOTIDE SEQUENCE [LARGE SCALE GENOMIC DNA]</scope>
</reference>
<accession>A0A183DG61</accession>
<dbReference type="SUPFAM" id="SSF90229">
    <property type="entry name" value="CCCH zinc finger"/>
    <property type="match status" value="1"/>
</dbReference>
<evidence type="ECO:0000259" key="6">
    <source>
        <dbReference type="PROSITE" id="PS50103"/>
    </source>
</evidence>
<dbReference type="EMBL" id="UYRT01020593">
    <property type="protein sequence ID" value="VDK59340.1"/>
    <property type="molecule type" value="Genomic_DNA"/>
</dbReference>
<keyword evidence="8" id="KW-1185">Reference proteome</keyword>
<gene>
    <name evidence="7" type="ORF">GPUH_LOCUS7698</name>
</gene>
<feature type="compositionally biased region" description="Basic and acidic residues" evidence="5">
    <location>
        <begin position="89"/>
        <end position="111"/>
    </location>
</feature>
<feature type="compositionally biased region" description="Basic and acidic residues" evidence="5">
    <location>
        <begin position="129"/>
        <end position="148"/>
    </location>
</feature>
<evidence type="ECO:0000256" key="4">
    <source>
        <dbReference type="PROSITE-ProRule" id="PRU00723"/>
    </source>
</evidence>
<feature type="zinc finger region" description="C3H1-type" evidence="4">
    <location>
        <begin position="1"/>
        <end position="21"/>
    </location>
</feature>
<feature type="domain" description="C3H1-type" evidence="6">
    <location>
        <begin position="1"/>
        <end position="21"/>
    </location>
</feature>